<feature type="domain" description="AlgX/AlgJ SGNH hydrolase-like" evidence="8">
    <location>
        <begin position="382"/>
        <end position="474"/>
    </location>
</feature>
<evidence type="ECO:0000256" key="3">
    <source>
        <dbReference type="ARBA" id="ARBA00022679"/>
    </source>
</evidence>
<dbReference type="GO" id="GO:0016740">
    <property type="term" value="F:transferase activity"/>
    <property type="evidence" value="ECO:0007669"/>
    <property type="project" value="UniProtKB-KW"/>
</dbReference>
<feature type="transmembrane region" description="Helical" evidence="7">
    <location>
        <begin position="32"/>
        <end position="53"/>
    </location>
</feature>
<keyword evidence="10" id="KW-1185">Reference proteome</keyword>
<dbReference type="InterPro" id="IPR036514">
    <property type="entry name" value="SGNH_hydro_sf"/>
</dbReference>
<name>A0AA96GH13_9BACT</name>
<dbReference type="GO" id="GO:0016788">
    <property type="term" value="F:hydrolase activity, acting on ester bonds"/>
    <property type="evidence" value="ECO:0007669"/>
    <property type="project" value="UniProtKB-ARBA"/>
</dbReference>
<dbReference type="Gene3D" id="3.40.50.1110">
    <property type="entry name" value="SGNH hydrolase"/>
    <property type="match status" value="1"/>
</dbReference>
<reference evidence="9 10" key="1">
    <citation type="submission" date="2023-01" db="EMBL/GenBank/DDBJ databases">
        <title>Cultivation and genomic characterization of new, ubiquitous marine nitrite-oxidizing bacteria from the Nitrospirales.</title>
        <authorList>
            <person name="Mueller A.J."/>
            <person name="Daebeler A."/>
            <person name="Herbold C.W."/>
            <person name="Kirkegaard R.H."/>
            <person name="Daims H."/>
        </authorList>
    </citation>
    <scope>NUCLEOTIDE SEQUENCE [LARGE SCALE GENOMIC DNA]</scope>
    <source>
        <strain evidence="9 10">VA</strain>
    </source>
</reference>
<dbReference type="GO" id="GO:0042597">
    <property type="term" value="C:periplasmic space"/>
    <property type="evidence" value="ECO:0007669"/>
    <property type="project" value="UniProtKB-SubCell"/>
</dbReference>
<dbReference type="EMBL" id="CP116967">
    <property type="protein sequence ID" value="WNM60005.1"/>
    <property type="molecule type" value="Genomic_DNA"/>
</dbReference>
<dbReference type="GO" id="GO:0042121">
    <property type="term" value="P:alginic acid biosynthetic process"/>
    <property type="evidence" value="ECO:0007669"/>
    <property type="project" value="UniProtKB-KW"/>
</dbReference>
<dbReference type="RefSeq" id="WP_312646924.1">
    <property type="nucleotide sequence ID" value="NZ_CP116967.1"/>
</dbReference>
<dbReference type="Proteomes" id="UP001302719">
    <property type="component" value="Chromosome"/>
</dbReference>
<keyword evidence="4" id="KW-0732">Signal</keyword>
<proteinExistence type="predicted"/>
<keyword evidence="7" id="KW-0812">Transmembrane</keyword>
<keyword evidence="6" id="KW-0016">Alginate biosynthesis</keyword>
<evidence type="ECO:0000313" key="10">
    <source>
        <dbReference type="Proteomes" id="UP001302719"/>
    </source>
</evidence>
<comment type="pathway">
    <text evidence="2">Glycan biosynthesis; alginate biosynthesis.</text>
</comment>
<dbReference type="InterPro" id="IPR031811">
    <property type="entry name" value="ALGX/ALGJ_SGNH-like"/>
</dbReference>
<dbReference type="KEGG" id="nall:PP769_09675"/>
<evidence type="ECO:0000256" key="1">
    <source>
        <dbReference type="ARBA" id="ARBA00004418"/>
    </source>
</evidence>
<organism evidence="9 10">
    <name type="scientific">Candidatus Nitrospira allomarina</name>
    <dbReference type="NCBI Taxonomy" id="3020900"/>
    <lineage>
        <taxon>Bacteria</taxon>
        <taxon>Pseudomonadati</taxon>
        <taxon>Nitrospirota</taxon>
        <taxon>Nitrospiria</taxon>
        <taxon>Nitrospirales</taxon>
        <taxon>Nitrospiraceae</taxon>
        <taxon>Nitrospira</taxon>
    </lineage>
</organism>
<dbReference type="SUPFAM" id="SSF52266">
    <property type="entry name" value="SGNH hydrolase"/>
    <property type="match status" value="1"/>
</dbReference>
<dbReference type="Pfam" id="PF16822">
    <property type="entry name" value="ALGX"/>
    <property type="match status" value="1"/>
</dbReference>
<protein>
    <recommendedName>
        <fullName evidence="8">AlgX/AlgJ SGNH hydrolase-like domain-containing protein</fullName>
    </recommendedName>
</protein>
<evidence type="ECO:0000256" key="7">
    <source>
        <dbReference type="SAM" id="Phobius"/>
    </source>
</evidence>
<keyword evidence="7" id="KW-0472">Membrane</keyword>
<dbReference type="AlphaFoldDB" id="A0AA96GH13"/>
<gene>
    <name evidence="9" type="ORF">PP769_09675</name>
</gene>
<keyword evidence="7" id="KW-1133">Transmembrane helix</keyword>
<keyword evidence="5" id="KW-0574">Periplasm</keyword>
<feature type="transmembrane region" description="Helical" evidence="7">
    <location>
        <begin position="65"/>
        <end position="87"/>
    </location>
</feature>
<evidence type="ECO:0000313" key="9">
    <source>
        <dbReference type="EMBL" id="WNM60005.1"/>
    </source>
</evidence>
<evidence type="ECO:0000256" key="6">
    <source>
        <dbReference type="ARBA" id="ARBA00022841"/>
    </source>
</evidence>
<accession>A0AA96GH13</accession>
<evidence type="ECO:0000256" key="2">
    <source>
        <dbReference type="ARBA" id="ARBA00005182"/>
    </source>
</evidence>
<evidence type="ECO:0000256" key="4">
    <source>
        <dbReference type="ARBA" id="ARBA00022729"/>
    </source>
</evidence>
<sequence>MIFATASLGLLWLYLALIMFLGQSIGGKGIGLGLIGLSLPFAVGVCFIVIRTIMIRGLVSSKQLVNLSIVVCVSLGSLFILDIIYAIHLKSQSVGKPRLEESRRFDSAMTWPELYPPLYYPTERNFRLHKANISVSGEHYGLMYSPELMQSPTLAKSVFELQQFSCIIDQHGFRNTIPLDQADIFTLGDSFTFGWAIDSGRSWVGILEDAIHRPIYNLGILDSSPKQELELLKYMIRTSGKAMKIRTLLWMIYEGNDLEDSTRDKGWAQPNNPNNMKQLMEGTVLQSLYQIPFLIKEQAMITKIRNKDIVFRFPSLQKNGSNPNVIDGIQSWYPLYHSTTLGPRLFIPEYIDRAGKPSSYVLNHNNRPGLDKVFEEMAQLGKEYSFKVIVVIAPTAVRLHGRYYENFPPISDNPHFIDYIATLSEQKGFRTLNLLPFLSTYGDKELLYLRDDDHWNKKGHAVAAEIIYRQIFQQEAGK</sequence>
<evidence type="ECO:0000256" key="5">
    <source>
        <dbReference type="ARBA" id="ARBA00022764"/>
    </source>
</evidence>
<keyword evidence="3" id="KW-0808">Transferase</keyword>
<comment type="subcellular location">
    <subcellularLocation>
        <location evidence="1">Periplasm</location>
    </subcellularLocation>
</comment>
<evidence type="ECO:0000259" key="8">
    <source>
        <dbReference type="Pfam" id="PF16822"/>
    </source>
</evidence>